<evidence type="ECO:0000256" key="3">
    <source>
        <dbReference type="ARBA" id="ARBA00022989"/>
    </source>
</evidence>
<dbReference type="InterPro" id="IPR009571">
    <property type="entry name" value="SUR7/Rim9-like_fungi"/>
</dbReference>
<keyword evidence="3 5" id="KW-1133">Transmembrane helix</keyword>
<dbReference type="Proteomes" id="UP000736335">
    <property type="component" value="Unassembled WGS sequence"/>
</dbReference>
<evidence type="ECO:0000313" key="7">
    <source>
        <dbReference type="Proteomes" id="UP000736335"/>
    </source>
</evidence>
<dbReference type="EMBL" id="WIUZ02000016">
    <property type="protein sequence ID" value="KAF9780559.1"/>
    <property type="molecule type" value="Genomic_DNA"/>
</dbReference>
<reference evidence="6" key="2">
    <citation type="submission" date="2020-11" db="EMBL/GenBank/DDBJ databases">
        <authorList>
            <consortium name="DOE Joint Genome Institute"/>
            <person name="Kuo A."/>
            <person name="Miyauchi S."/>
            <person name="Kiss E."/>
            <person name="Drula E."/>
            <person name="Kohler A."/>
            <person name="Sanchez-Garcia M."/>
            <person name="Andreopoulos B."/>
            <person name="Barry K.W."/>
            <person name="Bonito G."/>
            <person name="Buee M."/>
            <person name="Carver A."/>
            <person name="Chen C."/>
            <person name="Cichocki N."/>
            <person name="Clum A."/>
            <person name="Culley D."/>
            <person name="Crous P.W."/>
            <person name="Fauchery L."/>
            <person name="Girlanda M."/>
            <person name="Hayes R."/>
            <person name="Keri Z."/>
            <person name="Labutti K."/>
            <person name="Lipzen A."/>
            <person name="Lombard V."/>
            <person name="Magnuson J."/>
            <person name="Maillard F."/>
            <person name="Morin E."/>
            <person name="Murat C."/>
            <person name="Nolan M."/>
            <person name="Ohm R."/>
            <person name="Pangilinan J."/>
            <person name="Pereira M."/>
            <person name="Perotto S."/>
            <person name="Peter M."/>
            <person name="Riley R."/>
            <person name="Sitrit Y."/>
            <person name="Stielow B."/>
            <person name="Szollosi G."/>
            <person name="Zifcakova L."/>
            <person name="Stursova M."/>
            <person name="Spatafora J.W."/>
            <person name="Tedersoo L."/>
            <person name="Vaario L.-M."/>
            <person name="Yamada A."/>
            <person name="Yan M."/>
            <person name="Wang P."/>
            <person name="Xu J."/>
            <person name="Bruns T."/>
            <person name="Baldrian P."/>
            <person name="Vilgalys R."/>
            <person name="Henrissat B."/>
            <person name="Grigoriev I.V."/>
            <person name="Hibbett D."/>
            <person name="Nagy L.G."/>
            <person name="Martin F.M."/>
        </authorList>
    </citation>
    <scope>NUCLEOTIDE SEQUENCE</scope>
    <source>
        <strain evidence="6">UH-Tt-Lm1</strain>
    </source>
</reference>
<keyword evidence="4 5" id="KW-0472">Membrane</keyword>
<dbReference type="GO" id="GO:0035838">
    <property type="term" value="C:growing cell tip"/>
    <property type="evidence" value="ECO:0007669"/>
    <property type="project" value="TreeGrafter"/>
</dbReference>
<gene>
    <name evidence="6" type="ORF">BJ322DRAFT_1083744</name>
</gene>
<evidence type="ECO:0000256" key="1">
    <source>
        <dbReference type="ARBA" id="ARBA00004141"/>
    </source>
</evidence>
<dbReference type="AlphaFoldDB" id="A0A9P6L2L4"/>
<feature type="transmembrane region" description="Helical" evidence="5">
    <location>
        <begin position="206"/>
        <end position="229"/>
    </location>
</feature>
<protein>
    <submittedName>
        <fullName evidence="6">Pali-domain-containing protein</fullName>
    </submittedName>
</protein>
<reference evidence="6" key="1">
    <citation type="journal article" date="2020" name="Nat. Commun.">
        <title>Large-scale genome sequencing of mycorrhizal fungi provides insights into the early evolution of symbiotic traits.</title>
        <authorList>
            <person name="Miyauchi S."/>
            <person name="Kiss E."/>
            <person name="Kuo A."/>
            <person name="Drula E."/>
            <person name="Kohler A."/>
            <person name="Sanchez-Garcia M."/>
            <person name="Morin E."/>
            <person name="Andreopoulos B."/>
            <person name="Barry K.W."/>
            <person name="Bonito G."/>
            <person name="Buee M."/>
            <person name="Carver A."/>
            <person name="Chen C."/>
            <person name="Cichocki N."/>
            <person name="Clum A."/>
            <person name="Culley D."/>
            <person name="Crous P.W."/>
            <person name="Fauchery L."/>
            <person name="Girlanda M."/>
            <person name="Hayes R.D."/>
            <person name="Keri Z."/>
            <person name="LaButti K."/>
            <person name="Lipzen A."/>
            <person name="Lombard V."/>
            <person name="Magnuson J."/>
            <person name="Maillard F."/>
            <person name="Murat C."/>
            <person name="Nolan M."/>
            <person name="Ohm R.A."/>
            <person name="Pangilinan J."/>
            <person name="Pereira M.F."/>
            <person name="Perotto S."/>
            <person name="Peter M."/>
            <person name="Pfister S."/>
            <person name="Riley R."/>
            <person name="Sitrit Y."/>
            <person name="Stielow J.B."/>
            <person name="Szollosi G."/>
            <person name="Zifcakova L."/>
            <person name="Stursova M."/>
            <person name="Spatafora J.W."/>
            <person name="Tedersoo L."/>
            <person name="Vaario L.M."/>
            <person name="Yamada A."/>
            <person name="Yan M."/>
            <person name="Wang P."/>
            <person name="Xu J."/>
            <person name="Bruns T."/>
            <person name="Baldrian P."/>
            <person name="Vilgalys R."/>
            <person name="Dunand C."/>
            <person name="Henrissat B."/>
            <person name="Grigoriev I.V."/>
            <person name="Hibbett D."/>
            <person name="Nagy L.G."/>
            <person name="Martin F.M."/>
        </authorList>
    </citation>
    <scope>NUCLEOTIDE SEQUENCE</scope>
    <source>
        <strain evidence="6">UH-Tt-Lm1</strain>
    </source>
</reference>
<evidence type="ECO:0000256" key="5">
    <source>
        <dbReference type="SAM" id="Phobius"/>
    </source>
</evidence>
<sequence length="241" mass="26513">MLPSLLAVFATFLATLLLLLVSLSVPIIKSIDLFTLSISYGSGTLINSSINAVMMFGVWGYCHSSIEVSLFGTGTQTKPSCSTPKLGYQLDSATARALQLADLTNIVSKALTVPLVLHPIACVLAFLSFIVTLFALFRRRRHFETYGTERDGRSRFTSIITFAIILPAAILTTVVFIVDVVLVAIARNKLRDALDGSRSIQLTWDSGVWMTLVATLALWFALFATVCPCGSRLRYRKRTYY</sequence>
<dbReference type="PANTHER" id="PTHR28013">
    <property type="entry name" value="PROTEIN DCV1-RELATED"/>
    <property type="match status" value="1"/>
</dbReference>
<evidence type="ECO:0000256" key="4">
    <source>
        <dbReference type="ARBA" id="ARBA00023136"/>
    </source>
</evidence>
<dbReference type="PANTHER" id="PTHR28013:SF3">
    <property type="entry name" value="PROTEIN DCV1-RELATED"/>
    <property type="match status" value="1"/>
</dbReference>
<proteinExistence type="predicted"/>
<name>A0A9P6L2L4_9AGAM</name>
<dbReference type="OrthoDB" id="2354757at2759"/>
<comment type="subcellular location">
    <subcellularLocation>
        <location evidence="1">Membrane</location>
        <topology evidence="1">Multi-pass membrane protein</topology>
    </subcellularLocation>
</comment>
<dbReference type="GO" id="GO:0005886">
    <property type="term" value="C:plasma membrane"/>
    <property type="evidence" value="ECO:0007669"/>
    <property type="project" value="InterPro"/>
</dbReference>
<evidence type="ECO:0000313" key="6">
    <source>
        <dbReference type="EMBL" id="KAF9780559.1"/>
    </source>
</evidence>
<feature type="transmembrane region" description="Helical" evidence="5">
    <location>
        <begin position="115"/>
        <end position="137"/>
    </location>
</feature>
<feature type="transmembrane region" description="Helical" evidence="5">
    <location>
        <begin position="158"/>
        <end position="186"/>
    </location>
</feature>
<keyword evidence="2 5" id="KW-0812">Transmembrane</keyword>
<organism evidence="6 7">
    <name type="scientific">Thelephora terrestris</name>
    <dbReference type="NCBI Taxonomy" id="56493"/>
    <lineage>
        <taxon>Eukaryota</taxon>
        <taxon>Fungi</taxon>
        <taxon>Dikarya</taxon>
        <taxon>Basidiomycota</taxon>
        <taxon>Agaricomycotina</taxon>
        <taxon>Agaricomycetes</taxon>
        <taxon>Thelephorales</taxon>
        <taxon>Thelephoraceae</taxon>
        <taxon>Thelephora</taxon>
    </lineage>
</organism>
<dbReference type="GO" id="GO:0032153">
    <property type="term" value="C:cell division site"/>
    <property type="evidence" value="ECO:0007669"/>
    <property type="project" value="TreeGrafter"/>
</dbReference>
<dbReference type="Pfam" id="PF06687">
    <property type="entry name" value="SUR7"/>
    <property type="match status" value="1"/>
</dbReference>
<dbReference type="InterPro" id="IPR051380">
    <property type="entry name" value="pH-response_reg_palI/RIM9"/>
</dbReference>
<evidence type="ECO:0000256" key="2">
    <source>
        <dbReference type="ARBA" id="ARBA00022692"/>
    </source>
</evidence>
<comment type="caution">
    <text evidence="6">The sequence shown here is derived from an EMBL/GenBank/DDBJ whole genome shotgun (WGS) entry which is preliminary data.</text>
</comment>
<keyword evidence="7" id="KW-1185">Reference proteome</keyword>
<accession>A0A9P6L2L4</accession>